<sequence>MINPLKALVAAPAGAMEPIRFEVRRDEAAGLWYAMDVGELGIVTEADTLDALRERVKQLLPECFGIENCPVELELCDSENNGPA</sequence>
<reference evidence="2" key="1">
    <citation type="submission" date="2020-09" db="EMBL/GenBank/DDBJ databases">
        <title>Bosea spartocytisi sp. nov. a root nodule endophyte of Spartocytisus supranubius in the high mountain ecosystem fo the Teide National Park (Canary Islands, Spain).</title>
        <authorList>
            <person name="Pulido-Suarez L."/>
            <person name="Peix A."/>
            <person name="Igual J.M."/>
            <person name="Socas-Perez N."/>
            <person name="Velazquez E."/>
            <person name="Flores-Felix J.D."/>
            <person name="Leon-Barrios M."/>
        </authorList>
    </citation>
    <scope>NUCLEOTIDE SEQUENCE</scope>
    <source>
        <strain evidence="2">SSUT16</strain>
    </source>
</reference>
<dbReference type="RefSeq" id="WP_038363897.1">
    <property type="nucleotide sequence ID" value="NZ_JACXWY010000025.1"/>
</dbReference>
<dbReference type="Proteomes" id="UP000619295">
    <property type="component" value="Unassembled WGS sequence"/>
</dbReference>
<dbReference type="Pfam" id="PF08972">
    <property type="entry name" value="DUF1902"/>
    <property type="match status" value="1"/>
</dbReference>
<accession>A0A927EDH4</accession>
<name>A0A927EDH4_9HYPH</name>
<gene>
    <name evidence="2" type="ORF">IED13_24860</name>
</gene>
<proteinExistence type="predicted"/>
<feature type="domain" description="DUF1902" evidence="1">
    <location>
        <begin position="23"/>
        <end position="80"/>
    </location>
</feature>
<evidence type="ECO:0000313" key="2">
    <source>
        <dbReference type="EMBL" id="MBD3848942.1"/>
    </source>
</evidence>
<dbReference type="AlphaFoldDB" id="A0A927EDH4"/>
<comment type="caution">
    <text evidence="2">The sequence shown here is derived from an EMBL/GenBank/DDBJ whole genome shotgun (WGS) entry which is preliminary data.</text>
</comment>
<protein>
    <submittedName>
        <fullName evidence="2">DUF1902 domain-containing protein</fullName>
    </submittedName>
</protein>
<evidence type="ECO:0000313" key="3">
    <source>
        <dbReference type="Proteomes" id="UP000619295"/>
    </source>
</evidence>
<dbReference type="Gene3D" id="3.30.2390.10">
    <property type="entry name" value="TTHA1013-like"/>
    <property type="match status" value="1"/>
</dbReference>
<evidence type="ECO:0000259" key="1">
    <source>
        <dbReference type="Pfam" id="PF08972"/>
    </source>
</evidence>
<organism evidence="2 3">
    <name type="scientific">Bosea spartocytisi</name>
    <dbReference type="NCBI Taxonomy" id="2773451"/>
    <lineage>
        <taxon>Bacteria</taxon>
        <taxon>Pseudomonadati</taxon>
        <taxon>Pseudomonadota</taxon>
        <taxon>Alphaproteobacteria</taxon>
        <taxon>Hyphomicrobiales</taxon>
        <taxon>Boseaceae</taxon>
        <taxon>Bosea</taxon>
    </lineage>
</organism>
<dbReference type="EMBL" id="JACXWY010000025">
    <property type="protein sequence ID" value="MBD3848942.1"/>
    <property type="molecule type" value="Genomic_DNA"/>
</dbReference>
<dbReference type="InterPro" id="IPR015066">
    <property type="entry name" value="DUF1902"/>
</dbReference>
<keyword evidence="3" id="KW-1185">Reference proteome</keyword>